<dbReference type="InterPro" id="IPR050204">
    <property type="entry name" value="AraC_XylS_family_regulators"/>
</dbReference>
<reference evidence="5 6" key="1">
    <citation type="submission" date="2020-04" db="EMBL/GenBank/DDBJ databases">
        <authorList>
            <person name="Klaysubun C."/>
            <person name="Duangmal K."/>
            <person name="Lipun K."/>
        </authorList>
    </citation>
    <scope>NUCLEOTIDE SEQUENCE [LARGE SCALE GENOMIC DNA]</scope>
    <source>
        <strain evidence="5 6">JCM 11839</strain>
    </source>
</reference>
<protein>
    <submittedName>
        <fullName evidence="5">AraC family transcriptional regulator</fullName>
    </submittedName>
</protein>
<sequence>MLVRPDPLDAGDIGIQTRLVSVTDQFHSEDPLGEALHFLRVTGSFYCRSELTAPWGLTVPPWEDCLWFHIVTAGRCRLHVDGAEPRWIQQGDLALVPHGRGHVLGSGPDVIAPDVTGLEHEFQNRYAILRHGGGGAATTLVCGAVRLDHPAAHHILPLLPVVIHMEPAGSPQAEWMQSTLRLVAAEAAEMRPGGEAVITRLSDILVIQALRAWIETDPAAQRGWLGALRDRQIGRAISLIHRDPARDWTVASLANELAMSRSAFAARFTELVDEPAMRYLTRWRMQTARTLLTEDGATVAEVASRMGYRSEAAFSRAFKRIIGLPPGASSRATATTAPAPVAPALVSGP</sequence>
<comment type="caution">
    <text evidence="5">The sequence shown here is derived from an EMBL/GenBank/DDBJ whole genome shotgun (WGS) entry which is preliminary data.</text>
</comment>
<keyword evidence="6" id="KW-1185">Reference proteome</keyword>
<gene>
    <name evidence="5" type="ORF">HF577_12200</name>
</gene>
<evidence type="ECO:0000256" key="1">
    <source>
        <dbReference type="ARBA" id="ARBA00023015"/>
    </source>
</evidence>
<dbReference type="PANTHER" id="PTHR46796:SF7">
    <property type="entry name" value="ARAC FAMILY TRANSCRIPTIONAL REGULATOR"/>
    <property type="match status" value="1"/>
</dbReference>
<dbReference type="Gene3D" id="1.10.10.60">
    <property type="entry name" value="Homeodomain-like"/>
    <property type="match status" value="1"/>
</dbReference>
<dbReference type="PROSITE" id="PS01124">
    <property type="entry name" value="HTH_ARAC_FAMILY_2"/>
    <property type="match status" value="1"/>
</dbReference>
<name>A0ABX1RFG8_9PSEU</name>
<evidence type="ECO:0000256" key="3">
    <source>
        <dbReference type="ARBA" id="ARBA00023163"/>
    </source>
</evidence>
<organism evidence="5 6">
    <name type="scientific">Pseudonocardia xinjiangensis</name>
    <dbReference type="NCBI Taxonomy" id="75289"/>
    <lineage>
        <taxon>Bacteria</taxon>
        <taxon>Bacillati</taxon>
        <taxon>Actinomycetota</taxon>
        <taxon>Actinomycetes</taxon>
        <taxon>Pseudonocardiales</taxon>
        <taxon>Pseudonocardiaceae</taxon>
        <taxon>Pseudonocardia</taxon>
    </lineage>
</organism>
<accession>A0ABX1RFG8</accession>
<dbReference type="Pfam" id="PF12852">
    <property type="entry name" value="Cupin_6"/>
    <property type="match status" value="1"/>
</dbReference>
<keyword evidence="2" id="KW-0238">DNA-binding</keyword>
<evidence type="ECO:0000313" key="5">
    <source>
        <dbReference type="EMBL" id="NMH77840.1"/>
    </source>
</evidence>
<evidence type="ECO:0000313" key="6">
    <source>
        <dbReference type="Proteomes" id="UP001296706"/>
    </source>
</evidence>
<feature type="domain" description="HTH araC/xylS-type" evidence="4">
    <location>
        <begin position="234"/>
        <end position="332"/>
    </location>
</feature>
<dbReference type="InterPro" id="IPR018062">
    <property type="entry name" value="HTH_AraC-typ_CS"/>
</dbReference>
<proteinExistence type="predicted"/>
<dbReference type="PROSITE" id="PS00041">
    <property type="entry name" value="HTH_ARAC_FAMILY_1"/>
    <property type="match status" value="1"/>
</dbReference>
<dbReference type="InterPro" id="IPR011051">
    <property type="entry name" value="RmlC_Cupin_sf"/>
</dbReference>
<dbReference type="SMART" id="SM00342">
    <property type="entry name" value="HTH_ARAC"/>
    <property type="match status" value="1"/>
</dbReference>
<evidence type="ECO:0000256" key="2">
    <source>
        <dbReference type="ARBA" id="ARBA00023125"/>
    </source>
</evidence>
<dbReference type="SUPFAM" id="SSF46689">
    <property type="entry name" value="Homeodomain-like"/>
    <property type="match status" value="2"/>
</dbReference>
<evidence type="ECO:0000259" key="4">
    <source>
        <dbReference type="PROSITE" id="PS01124"/>
    </source>
</evidence>
<dbReference type="InterPro" id="IPR009057">
    <property type="entry name" value="Homeodomain-like_sf"/>
</dbReference>
<dbReference type="EMBL" id="JAAXKY010000031">
    <property type="protein sequence ID" value="NMH77840.1"/>
    <property type="molecule type" value="Genomic_DNA"/>
</dbReference>
<dbReference type="SUPFAM" id="SSF51182">
    <property type="entry name" value="RmlC-like cupins"/>
    <property type="match status" value="1"/>
</dbReference>
<dbReference type="Pfam" id="PF12833">
    <property type="entry name" value="HTH_18"/>
    <property type="match status" value="1"/>
</dbReference>
<keyword evidence="1" id="KW-0805">Transcription regulation</keyword>
<keyword evidence="3" id="KW-0804">Transcription</keyword>
<dbReference type="InterPro" id="IPR018060">
    <property type="entry name" value="HTH_AraC"/>
</dbReference>
<dbReference type="PANTHER" id="PTHR46796">
    <property type="entry name" value="HTH-TYPE TRANSCRIPTIONAL ACTIVATOR RHAS-RELATED"/>
    <property type="match status" value="1"/>
</dbReference>
<dbReference type="InterPro" id="IPR032783">
    <property type="entry name" value="AraC_lig"/>
</dbReference>
<dbReference type="Proteomes" id="UP001296706">
    <property type="component" value="Unassembled WGS sequence"/>
</dbReference>